<dbReference type="Proteomes" id="UP000030129">
    <property type="component" value="Unassembled WGS sequence"/>
</dbReference>
<organism evidence="2 3">
    <name type="scientific">Flavobacterium beibuense F44-8</name>
    <dbReference type="NCBI Taxonomy" id="1406840"/>
    <lineage>
        <taxon>Bacteria</taxon>
        <taxon>Pseudomonadati</taxon>
        <taxon>Bacteroidota</taxon>
        <taxon>Flavobacteriia</taxon>
        <taxon>Flavobacteriales</taxon>
        <taxon>Flavobacteriaceae</taxon>
        <taxon>Flavobacterium</taxon>
    </lineage>
</organism>
<keyword evidence="1" id="KW-1133">Transmembrane helix</keyword>
<proteinExistence type="predicted"/>
<protein>
    <submittedName>
        <fullName evidence="2">Uncharacterized protein</fullName>
    </submittedName>
</protein>
<accession>A0A0A2LHW7</accession>
<keyword evidence="3" id="KW-1185">Reference proteome</keyword>
<evidence type="ECO:0000313" key="3">
    <source>
        <dbReference type="Proteomes" id="UP000030129"/>
    </source>
</evidence>
<feature type="transmembrane region" description="Helical" evidence="1">
    <location>
        <begin position="6"/>
        <end position="25"/>
    </location>
</feature>
<sequence length="86" mass="9735">MNDYLELLIVIIAACAVLSGLDYLFQKIKKHLVEKRPNVYTLLSARVDRLGNLIGNTAVYIIAIGFFLVILGVIVVVLYLLYNYLF</sequence>
<evidence type="ECO:0000256" key="1">
    <source>
        <dbReference type="SAM" id="Phobius"/>
    </source>
</evidence>
<feature type="transmembrane region" description="Helical" evidence="1">
    <location>
        <begin position="58"/>
        <end position="82"/>
    </location>
</feature>
<name>A0A0A2LHW7_9FLAO</name>
<evidence type="ECO:0000313" key="2">
    <source>
        <dbReference type="EMBL" id="KGO78811.1"/>
    </source>
</evidence>
<keyword evidence="1" id="KW-0812">Transmembrane</keyword>
<gene>
    <name evidence="2" type="ORF">Q763_16625</name>
</gene>
<comment type="caution">
    <text evidence="2">The sequence shown here is derived from an EMBL/GenBank/DDBJ whole genome shotgun (WGS) entry which is preliminary data.</text>
</comment>
<keyword evidence="1" id="KW-0472">Membrane</keyword>
<dbReference type="AlphaFoldDB" id="A0A0A2LHW7"/>
<reference evidence="2 3" key="1">
    <citation type="submission" date="2013-09" db="EMBL/GenBank/DDBJ databases">
        <authorList>
            <person name="Zeng Z."/>
            <person name="Chen C."/>
        </authorList>
    </citation>
    <scope>NUCLEOTIDE SEQUENCE [LARGE SCALE GENOMIC DNA]</scope>
    <source>
        <strain evidence="2 3">F44-8</strain>
    </source>
</reference>
<dbReference type="RefSeq" id="WP_035136095.1">
    <property type="nucleotide sequence ID" value="NZ_JRLV01000026.1"/>
</dbReference>
<dbReference type="EMBL" id="JRLV01000026">
    <property type="protein sequence ID" value="KGO78811.1"/>
    <property type="molecule type" value="Genomic_DNA"/>
</dbReference>